<proteinExistence type="predicted"/>
<accession>A0ABS2LMS7</accession>
<protein>
    <submittedName>
        <fullName evidence="2">Uncharacterized protein YukE</fullName>
    </submittedName>
</protein>
<feature type="region of interest" description="Disordered" evidence="1">
    <location>
        <begin position="52"/>
        <end position="84"/>
    </location>
</feature>
<reference evidence="2 3" key="1">
    <citation type="submission" date="2021-01" db="EMBL/GenBank/DDBJ databases">
        <title>Sequencing the genomes of 1000 actinobacteria strains.</title>
        <authorList>
            <person name="Klenk H.-P."/>
        </authorList>
    </citation>
    <scope>NUCLEOTIDE SEQUENCE [LARGE SCALE GENOMIC DNA]</scope>
    <source>
        <strain evidence="2 3">DSM 100204</strain>
    </source>
</reference>
<dbReference type="EMBL" id="JAFBBP010000001">
    <property type="protein sequence ID" value="MBM7489494.1"/>
    <property type="molecule type" value="Genomic_DNA"/>
</dbReference>
<dbReference type="Gene3D" id="2.60.450.20">
    <property type="match status" value="2"/>
</dbReference>
<evidence type="ECO:0000256" key="1">
    <source>
        <dbReference type="SAM" id="MobiDB-lite"/>
    </source>
</evidence>
<dbReference type="RefSeq" id="WP_204940883.1">
    <property type="nucleotide sequence ID" value="NZ_JAFBBP010000001.1"/>
</dbReference>
<dbReference type="Gene3D" id="1.10.287.1060">
    <property type="entry name" value="ESAT-6-like"/>
    <property type="match status" value="1"/>
</dbReference>
<gene>
    <name evidence="2" type="ORF">JOD64_000716</name>
</gene>
<sequence>MTNSGTSGRAPATADEPAGDGAGSTVWYTDGTVAEFDLNGHLFRRTLPDGTVLSASDASQPADTSSEPANADPPTDPRGDAEPVPDTRILRQQTADGTVLESFDSLDRPHAGIANGNHFTITYRPDGGNLTCYEDGSSAEYDAGGGLVRQTTVDGTVYSSSDGQGRPHAGVAEGSSFTIDYRAADDSSIVRYADGSAARFDAEGSVVWQDTGDGTVYSEFDAQHRPLAGSVDGEPFRVNYRPDGHSVTRYADGSVVEFGADGVVLSQSSPDGTVFSGFDGSGRPTEGFAGGQDFSISYGPDGHSVTRYADGSVVEFGADGVVLRQVSPDGTVFSGFDGSGRPTEGFAGGQDFSISYGPDGHSVTRYADGSVVEFGADGVVLRQVSPDGTVFSGFDGSGRPTEGFAGGQDFSISYRPDGHSVTRYADGSVVEFGADGVVLRQVSPDGTVYSGFDGSGRPTEGSAADGQDFTLEYPGNGNTITRYADGSVVEFGADGVVLRQVSPDGTVYSGFDGSGRPTEGSAADGQDFTLEYPSNGNTITRYADGATAEFNPDGIIIRQVTPDGTVYISFDAENRPDKGYSPDSGAFTVEYPSEGHTVYRYDSGLVVEYGPNSLPIRQVLPDTTTFTSFDEDGRPTQGTAPDGVSISITYQDNGGSEITYGSGVLVRYNAQGDPYFMRTADGSVFTEFYESGDPKSGETAEGVSVGIVYNSDGGSEITYGSGVVVRVNENGDPVWMKTSDGSVFTEFYESGDPKSGKTAEGVSVGIVYNSDGGSEITYGSGVVVRVNENGDPVWMKTSDGSVFTEFYESGDPKSGKTAEGVSVGIVYNSDGGSEITYGSGVVVRVNENGDPYWMKTSDGSIFTEFDEKGRPEKGKTSTGEDIDITYNTGDDGYKVVVGDKVTVYGPDGAPIKMTVGDDLIFDTFEAGFFRRGYDVKTNRFFGIEYLPNGDVRWVFGKDDWIEFDPNGTPTEGFRPGPDGGHFSFAVEIDKLASAADFTGLRRRDIATELGDLQSALKSVEAHWRSPAGGSFQAYAAVLKTAGDNLLAMLDESERRLRATYHNYLNAESQNAGNFTPK</sequence>
<evidence type="ECO:0000313" key="2">
    <source>
        <dbReference type="EMBL" id="MBM7489494.1"/>
    </source>
</evidence>
<dbReference type="SUPFAM" id="SSF140453">
    <property type="entry name" value="EsxAB dimer-like"/>
    <property type="match status" value="1"/>
</dbReference>
<dbReference type="InterPro" id="IPR047002">
    <property type="entry name" value="Tcp10_C_sf"/>
</dbReference>
<keyword evidence="3" id="KW-1185">Reference proteome</keyword>
<organism evidence="2 3">
    <name type="scientific">Micromonospora luteifusca</name>
    <dbReference type="NCBI Taxonomy" id="709860"/>
    <lineage>
        <taxon>Bacteria</taxon>
        <taxon>Bacillati</taxon>
        <taxon>Actinomycetota</taxon>
        <taxon>Actinomycetes</taxon>
        <taxon>Micromonosporales</taxon>
        <taxon>Micromonosporaceae</taxon>
        <taxon>Micromonospora</taxon>
    </lineage>
</organism>
<feature type="region of interest" description="Disordered" evidence="1">
    <location>
        <begin position="1"/>
        <end position="26"/>
    </location>
</feature>
<dbReference type="InterPro" id="IPR036689">
    <property type="entry name" value="ESAT-6-like_sf"/>
</dbReference>
<feature type="compositionally biased region" description="Polar residues" evidence="1">
    <location>
        <begin position="53"/>
        <end position="68"/>
    </location>
</feature>
<comment type="caution">
    <text evidence="2">The sequence shown here is derived from an EMBL/GenBank/DDBJ whole genome shotgun (WGS) entry which is preliminary data.</text>
</comment>
<evidence type="ECO:0000313" key="3">
    <source>
        <dbReference type="Proteomes" id="UP000764837"/>
    </source>
</evidence>
<dbReference type="Proteomes" id="UP000764837">
    <property type="component" value="Unassembled WGS sequence"/>
</dbReference>
<name>A0ABS2LMS7_9ACTN</name>